<feature type="domain" description="HTH lysR-type" evidence="6">
    <location>
        <begin position="6"/>
        <end position="63"/>
    </location>
</feature>
<sequence>MASDYLDTRQLEAFVAVVSIGSITGAAKALGKSQPVVTRLIQDLEGEIGFALLHRNGPRITPTEKGVAFFAQAELFLGGLRTIGESARRIHAARRTAIEVASIPAIAASLLPRALAALPADRFPDHVHLQSISSENVVQAVMAGTADLGAVSLPLDNPGVDIHWLGEVPCVAVVAEDHPLARKAVISAEDLAGNRLIASANPFRLRMRINDVLSSLGVDLSSVIDSNATYVSLSLARMGLGVAIVESITLWGLPVEGVRVIPLSFHIPFQWGLVTAAGRPVIFEVEQLVATARRLVSDIPQAIVYDKISQIQNFD</sequence>
<keyword evidence="3" id="KW-0238">DNA-binding</keyword>
<protein>
    <submittedName>
        <fullName evidence="7">Transcriptional regulator</fullName>
    </submittedName>
</protein>
<proteinExistence type="inferred from homology"/>
<dbReference type="Pfam" id="PF03466">
    <property type="entry name" value="LysR_substrate"/>
    <property type="match status" value="1"/>
</dbReference>
<keyword evidence="2" id="KW-0805">Transcription regulation</keyword>
<dbReference type="Gene3D" id="1.10.10.10">
    <property type="entry name" value="Winged helix-like DNA-binding domain superfamily/Winged helix DNA-binding domain"/>
    <property type="match status" value="1"/>
</dbReference>
<dbReference type="PANTHER" id="PTHR30427:SF1">
    <property type="entry name" value="TRANSCRIPTIONAL ACTIVATOR PROTEIN LYSR"/>
    <property type="match status" value="1"/>
</dbReference>
<evidence type="ECO:0000259" key="6">
    <source>
        <dbReference type="PROSITE" id="PS50931"/>
    </source>
</evidence>
<organism evidence="7 8">
    <name type="scientific">Agrobacterium deltaense NCPPB 1641</name>
    <dbReference type="NCBI Taxonomy" id="1183425"/>
    <lineage>
        <taxon>Bacteria</taxon>
        <taxon>Pseudomonadati</taxon>
        <taxon>Pseudomonadota</taxon>
        <taxon>Alphaproteobacteria</taxon>
        <taxon>Hyphomicrobiales</taxon>
        <taxon>Rhizobiaceae</taxon>
        <taxon>Rhizobium/Agrobacterium group</taxon>
        <taxon>Agrobacterium</taxon>
    </lineage>
</organism>
<dbReference type="SUPFAM" id="SSF46785">
    <property type="entry name" value="Winged helix' DNA-binding domain"/>
    <property type="match status" value="1"/>
</dbReference>
<reference evidence="7" key="1">
    <citation type="submission" date="2016-01" db="EMBL/GenBank/DDBJ databases">
        <authorList>
            <person name="Regsiter A."/>
            <person name="william w."/>
        </authorList>
    </citation>
    <scope>NUCLEOTIDE SEQUENCE</scope>
    <source>
        <strain evidence="7">NCPPB 1641</strain>
    </source>
</reference>
<dbReference type="InterPro" id="IPR036388">
    <property type="entry name" value="WH-like_DNA-bd_sf"/>
</dbReference>
<dbReference type="Proteomes" id="UP000192140">
    <property type="component" value="Unassembled WGS sequence"/>
</dbReference>
<keyword evidence="8" id="KW-1185">Reference proteome</keyword>
<evidence type="ECO:0000313" key="8">
    <source>
        <dbReference type="Proteomes" id="UP000192140"/>
    </source>
</evidence>
<name>A0A1S7U3I2_9HYPH</name>
<dbReference type="EMBL" id="FCNP01000039">
    <property type="protein sequence ID" value="CVI61426.1"/>
    <property type="molecule type" value="Genomic_DNA"/>
</dbReference>
<dbReference type="Pfam" id="PF00126">
    <property type="entry name" value="HTH_1"/>
    <property type="match status" value="1"/>
</dbReference>
<evidence type="ECO:0000256" key="5">
    <source>
        <dbReference type="ARBA" id="ARBA00023163"/>
    </source>
</evidence>
<evidence type="ECO:0000313" key="7">
    <source>
        <dbReference type="EMBL" id="CVI61426.1"/>
    </source>
</evidence>
<accession>A0A1S7U3I2</accession>
<comment type="similarity">
    <text evidence="1">Belongs to the LysR transcriptional regulatory family.</text>
</comment>
<dbReference type="PROSITE" id="PS50931">
    <property type="entry name" value="HTH_LYSR"/>
    <property type="match status" value="1"/>
</dbReference>
<evidence type="ECO:0000256" key="2">
    <source>
        <dbReference type="ARBA" id="ARBA00023015"/>
    </source>
</evidence>
<dbReference type="InterPro" id="IPR036390">
    <property type="entry name" value="WH_DNA-bd_sf"/>
</dbReference>
<evidence type="ECO:0000256" key="1">
    <source>
        <dbReference type="ARBA" id="ARBA00009437"/>
    </source>
</evidence>
<dbReference type="Gene3D" id="3.40.190.10">
    <property type="entry name" value="Periplasmic binding protein-like II"/>
    <property type="match status" value="2"/>
</dbReference>
<dbReference type="InterPro" id="IPR000847">
    <property type="entry name" value="LysR_HTH_N"/>
</dbReference>
<evidence type="ECO:0000256" key="4">
    <source>
        <dbReference type="ARBA" id="ARBA00023159"/>
    </source>
</evidence>
<comment type="caution">
    <text evidence="7">The sequence shown here is derived from an EMBL/GenBank/DDBJ whole genome shotgun (WGS) entry which is preliminary data.</text>
</comment>
<dbReference type="AlphaFoldDB" id="A0A1S7U3I2"/>
<dbReference type="GO" id="GO:0003700">
    <property type="term" value="F:DNA-binding transcription factor activity"/>
    <property type="evidence" value="ECO:0007669"/>
    <property type="project" value="InterPro"/>
</dbReference>
<dbReference type="SUPFAM" id="SSF53850">
    <property type="entry name" value="Periplasmic binding protein-like II"/>
    <property type="match status" value="1"/>
</dbReference>
<dbReference type="RefSeq" id="WP_080854752.1">
    <property type="nucleotide sequence ID" value="NZ_LT009776.1"/>
</dbReference>
<dbReference type="PANTHER" id="PTHR30427">
    <property type="entry name" value="TRANSCRIPTIONAL ACTIVATOR PROTEIN LYSR"/>
    <property type="match status" value="1"/>
</dbReference>
<gene>
    <name evidence="7" type="ORF">AGR7A_Lc180072</name>
</gene>
<keyword evidence="5" id="KW-0804">Transcription</keyword>
<keyword evidence="4" id="KW-0010">Activator</keyword>
<dbReference type="GO" id="GO:0010628">
    <property type="term" value="P:positive regulation of gene expression"/>
    <property type="evidence" value="ECO:0007669"/>
    <property type="project" value="TreeGrafter"/>
</dbReference>
<evidence type="ECO:0000256" key="3">
    <source>
        <dbReference type="ARBA" id="ARBA00023125"/>
    </source>
</evidence>
<dbReference type="InterPro" id="IPR005119">
    <property type="entry name" value="LysR_subst-bd"/>
</dbReference>
<dbReference type="GO" id="GO:0043565">
    <property type="term" value="F:sequence-specific DNA binding"/>
    <property type="evidence" value="ECO:0007669"/>
    <property type="project" value="TreeGrafter"/>
</dbReference>